<dbReference type="InterPro" id="IPR001841">
    <property type="entry name" value="Znf_RING"/>
</dbReference>
<dbReference type="PROSITE" id="PS51270">
    <property type="entry name" value="ZF_CTCHY"/>
    <property type="match status" value="1"/>
</dbReference>
<keyword evidence="3" id="KW-1185">Reference proteome</keyword>
<dbReference type="GeneID" id="5697558"/>
<feature type="compositionally biased region" description="Low complexity" evidence="1">
    <location>
        <begin position="303"/>
        <end position="313"/>
    </location>
</feature>
<dbReference type="InterPro" id="IPR037275">
    <property type="entry name" value="Znf_CTCHY_sf"/>
</dbReference>
<protein>
    <submittedName>
        <fullName evidence="2">Zinc finger protein</fullName>
    </submittedName>
</protein>
<dbReference type="PROSITE" id="PS51266">
    <property type="entry name" value="ZF_CHY"/>
    <property type="match status" value="1"/>
</dbReference>
<gene>
    <name evidence="2" type="ORF">GL50803_001774</name>
</gene>
<feature type="region of interest" description="Disordered" evidence="1">
    <location>
        <begin position="303"/>
        <end position="339"/>
    </location>
</feature>
<dbReference type="GO" id="GO:0016567">
    <property type="term" value="P:protein ubiquitination"/>
    <property type="evidence" value="ECO:0000318"/>
    <property type="project" value="GO_Central"/>
</dbReference>
<dbReference type="SUPFAM" id="SSF161245">
    <property type="entry name" value="Zinc hairpin stack"/>
    <property type="match status" value="1"/>
</dbReference>
<proteinExistence type="predicted"/>
<dbReference type="SUPFAM" id="SSF161219">
    <property type="entry name" value="CHY zinc finger-like"/>
    <property type="match status" value="1"/>
</dbReference>
<dbReference type="GO" id="GO:0006511">
    <property type="term" value="P:ubiquitin-dependent protein catabolic process"/>
    <property type="evidence" value="ECO:0000318"/>
    <property type="project" value="GO_Central"/>
</dbReference>
<dbReference type="InterPro" id="IPR037274">
    <property type="entry name" value="Znf_CHY_sf"/>
</dbReference>
<dbReference type="VEuPathDB" id="GiardiaDB:GL50803_1774"/>
<dbReference type="RefSeq" id="XP_001704673.1">
    <property type="nucleotide sequence ID" value="XM_001704621.1"/>
</dbReference>
<dbReference type="Pfam" id="PF05495">
    <property type="entry name" value="zf-CHY"/>
    <property type="match status" value="1"/>
</dbReference>
<dbReference type="PANTHER" id="PTHR21319:SF53">
    <property type="entry name" value="RING FINGER AND CHY ZINC FINGER DOMAIN-CONTAINING PROTEIN 1"/>
    <property type="match status" value="1"/>
</dbReference>
<comment type="caution">
    <text evidence="2">The sequence shown here is derived from an EMBL/GenBank/DDBJ whole genome shotgun (WGS) entry which is preliminary data.</text>
</comment>
<name>A8BUV6_GIAIC</name>
<dbReference type="EMBL" id="AACB03000002">
    <property type="protein sequence ID" value="KAE8304549.1"/>
    <property type="molecule type" value="Genomic_DNA"/>
</dbReference>
<dbReference type="GO" id="GO:0005634">
    <property type="term" value="C:nucleus"/>
    <property type="evidence" value="ECO:0000318"/>
    <property type="project" value="GO_Central"/>
</dbReference>
<evidence type="ECO:0000313" key="3">
    <source>
        <dbReference type="Proteomes" id="UP000001548"/>
    </source>
</evidence>
<dbReference type="GO" id="GO:0008270">
    <property type="term" value="F:zinc ion binding"/>
    <property type="evidence" value="ECO:0007669"/>
    <property type="project" value="InterPro"/>
</dbReference>
<dbReference type="AlphaFoldDB" id="A8BUV6"/>
<evidence type="ECO:0000256" key="1">
    <source>
        <dbReference type="SAM" id="MobiDB-lite"/>
    </source>
</evidence>
<dbReference type="Proteomes" id="UP000001548">
    <property type="component" value="Unassembled WGS sequence"/>
</dbReference>
<dbReference type="InterPro" id="IPR008913">
    <property type="entry name" value="Znf_CHY"/>
</dbReference>
<dbReference type="OMA" id="PFFHCES"/>
<reference evidence="2 3" key="1">
    <citation type="journal article" date="2007" name="Science">
        <title>Genomic minimalism in the early diverging intestinal parasite Giardia lamblia.</title>
        <authorList>
            <person name="Morrison H.G."/>
            <person name="McArthur A.G."/>
            <person name="Gillin F.D."/>
            <person name="Aley S.B."/>
            <person name="Adam R.D."/>
            <person name="Olsen G.J."/>
            <person name="Best A.A."/>
            <person name="Cande W.Z."/>
            <person name="Chen F."/>
            <person name="Cipriano M.J."/>
            <person name="Davids B.J."/>
            <person name="Dawson S.C."/>
            <person name="Elmendorf H.G."/>
            <person name="Hehl A.B."/>
            <person name="Holder M.E."/>
            <person name="Huse S.M."/>
            <person name="Kim U.U."/>
            <person name="Lasek-Nesselquist E."/>
            <person name="Manning G."/>
            <person name="Nigam A."/>
            <person name="Nixon J.E."/>
            <person name="Palm D."/>
            <person name="Passamaneck N.E."/>
            <person name="Prabhu A."/>
            <person name="Reich C.I."/>
            <person name="Reiner D.S."/>
            <person name="Samuelson J."/>
            <person name="Svard S.G."/>
            <person name="Sogin M.L."/>
        </authorList>
    </citation>
    <scope>NUCLEOTIDE SEQUENCE [LARGE SCALE GENOMIC DNA]</scope>
    <source>
        <strain evidence="2 3">WB C6</strain>
    </source>
</reference>
<dbReference type="InterPro" id="IPR017921">
    <property type="entry name" value="Znf_CTCHY"/>
</dbReference>
<feature type="compositionally biased region" description="Acidic residues" evidence="1">
    <location>
        <begin position="314"/>
        <end position="323"/>
    </location>
</feature>
<dbReference type="KEGG" id="gla:GL50803_001774"/>
<dbReference type="SUPFAM" id="SSF57850">
    <property type="entry name" value="RING/U-box"/>
    <property type="match status" value="1"/>
</dbReference>
<dbReference type="Gene3D" id="3.30.40.10">
    <property type="entry name" value="Zinc/RING finger domain, C3HC4 (zinc finger)"/>
    <property type="match status" value="1"/>
</dbReference>
<accession>A8BUV6</accession>
<dbReference type="HOGENOM" id="CLU_585879_0_0_1"/>
<evidence type="ECO:0000313" key="2">
    <source>
        <dbReference type="EMBL" id="KAE8304549.1"/>
    </source>
</evidence>
<sequence>MFSYVCYCYYRVNKEDRVLLRHYVVRPANSSFTPSSTPIMLFSDWRDDLTFEDLNGLSLQNDQEVAEDIVYLDVIQETVNGCMHYPLNCRVICPKCNKDYSCRLCHNDDFESQCDELDRFAITSMRCLLCDKVGPIGLRCTHCKGEVAKSFCPKCNYISLISPEVKPFFHCESCTFCRVGKQGEHKHCDICRQCYKKQFFDTHKCDATDYVCCICQEELKTSIYDHTEIGCENRHYIHIKCLNSLIRAGNYTCPLCRKLFLKGKSLEEVTSQCSIFFMLCLLIRGYVTPISVAATDPSALETVDTSKASSSSDQSEEEDETDSESVHQDQEQSSQENNDTTEELFYISRELSNKVENLFTMKTAMFVLNIDLFTRTERGCGRCRQCSKCFWFPNLNISDIPCVYCGLFNVDVISPTEASSLQTESDFSSTWHEYIEGYRLNVAKHTAYIRNTLAYLTNHFAQFLQAG</sequence>
<dbReference type="InterPro" id="IPR013083">
    <property type="entry name" value="Znf_RING/FYVE/PHD"/>
</dbReference>
<dbReference type="PANTHER" id="PTHR21319">
    <property type="entry name" value="RING FINGER AND CHY ZINC FINGER DOMAIN-CONTAINING PROTEIN 1"/>
    <property type="match status" value="1"/>
</dbReference>
<dbReference type="GO" id="GO:0061630">
    <property type="term" value="F:ubiquitin protein ligase activity"/>
    <property type="evidence" value="ECO:0000318"/>
    <property type="project" value="GO_Central"/>
</dbReference>
<organism evidence="2 3">
    <name type="scientific">Giardia intestinalis (strain ATCC 50803 / WB clone C6)</name>
    <name type="common">Giardia lamblia</name>
    <dbReference type="NCBI Taxonomy" id="184922"/>
    <lineage>
        <taxon>Eukaryota</taxon>
        <taxon>Metamonada</taxon>
        <taxon>Diplomonadida</taxon>
        <taxon>Hexamitidae</taxon>
        <taxon>Giardiinae</taxon>
        <taxon>Giardia</taxon>
    </lineage>
</organism>
<dbReference type="PROSITE" id="PS50089">
    <property type="entry name" value="ZF_RING_2"/>
    <property type="match status" value="1"/>
</dbReference>